<reference evidence="2 3" key="1">
    <citation type="submission" date="2022-04" db="EMBL/GenBank/DDBJ databases">
        <title>Chromosome-level reference genomes for two strains of Caenorhabditis briggsae: an improved platform for comparative genomics.</title>
        <authorList>
            <person name="Stevens L."/>
            <person name="Andersen E."/>
        </authorList>
    </citation>
    <scope>NUCLEOTIDE SEQUENCE [LARGE SCALE GENOMIC DNA]</scope>
    <source>
        <strain evidence="2">VX34</strain>
        <tissue evidence="2">Whole-organism</tissue>
    </source>
</reference>
<feature type="region of interest" description="Disordered" evidence="1">
    <location>
        <begin position="17"/>
        <end position="90"/>
    </location>
</feature>
<evidence type="ECO:0000256" key="1">
    <source>
        <dbReference type="SAM" id="MobiDB-lite"/>
    </source>
</evidence>
<dbReference type="EMBL" id="CP092625">
    <property type="protein sequence ID" value="UMM43210.1"/>
    <property type="molecule type" value="Genomic_DNA"/>
</dbReference>
<dbReference type="Proteomes" id="UP000829354">
    <property type="component" value="Chromosome X"/>
</dbReference>
<protein>
    <submittedName>
        <fullName evidence="2">Uncharacterized protein</fullName>
    </submittedName>
</protein>
<name>A0AAE9JT14_CAEBR</name>
<dbReference type="AlphaFoldDB" id="A0AAE9JT14"/>
<evidence type="ECO:0000313" key="2">
    <source>
        <dbReference type="EMBL" id="UMM43210.1"/>
    </source>
</evidence>
<gene>
    <name evidence="2" type="ORF">L5515_018785</name>
</gene>
<evidence type="ECO:0000313" key="3">
    <source>
        <dbReference type="Proteomes" id="UP000829354"/>
    </source>
</evidence>
<feature type="compositionally biased region" description="Polar residues" evidence="1">
    <location>
        <begin position="22"/>
        <end position="40"/>
    </location>
</feature>
<organism evidence="2 3">
    <name type="scientific">Caenorhabditis briggsae</name>
    <dbReference type="NCBI Taxonomy" id="6238"/>
    <lineage>
        <taxon>Eukaryota</taxon>
        <taxon>Metazoa</taxon>
        <taxon>Ecdysozoa</taxon>
        <taxon>Nematoda</taxon>
        <taxon>Chromadorea</taxon>
        <taxon>Rhabditida</taxon>
        <taxon>Rhabditina</taxon>
        <taxon>Rhabditomorpha</taxon>
        <taxon>Rhabditoidea</taxon>
        <taxon>Rhabditidae</taxon>
        <taxon>Peloderinae</taxon>
        <taxon>Caenorhabditis</taxon>
    </lineage>
</organism>
<keyword evidence="3" id="KW-1185">Reference proteome</keyword>
<sequence length="90" mass="9697">MDNRDKTEYVEFFKQDHHIHQDPQTTTFAKISSPASNSSLGELRMTFPCQETIPGTPGPPEAAGPDEEPGQADQDRQPGSAGLSGTAKVL</sequence>
<accession>A0AAE9JT14</accession>
<proteinExistence type="predicted"/>